<dbReference type="PANTHER" id="PTHR13090">
    <property type="entry name" value="ARGININE-HYDROXYLASE NDUFAF5, MITOCHONDRIAL"/>
    <property type="match status" value="1"/>
</dbReference>
<sequence length="303" mass="34987">MILYKQKMLNNMSYPLIFDYMRIEQFRKRAFKKAQKGSDFLLSYVVEDLYKRLSTVDRQFTLALDLHSHTGLAVEALNKSGKIHSIERVETDILYQSHNKKFHLRQREFLDFPKHYCDLIISLLSLQLTNDTPGVLNQIKNILKPDGLFLAVMAGAGTLEELRKSLFQTEMEMYGGVSPRIYPFADIRDVGAILQRAGFAMPVVDVEDITVRYNTMFDLMHDLKAMGMQNALINRSRRPVSKRFFLHAAEIYAQKFSDPDGRIRAHFSFIWLSGWAPDPNQQKPMRPGSAQISLADVFKKQTK</sequence>
<dbReference type="Gene3D" id="3.40.50.150">
    <property type="entry name" value="Vaccinia Virus protein VP39"/>
    <property type="match status" value="1"/>
</dbReference>
<keyword evidence="1" id="KW-0489">Methyltransferase</keyword>
<gene>
    <name evidence="3" type="ORF">BbINS_01699</name>
</gene>
<protein>
    <recommendedName>
        <fullName evidence="5">Methyltransferase</fullName>
    </recommendedName>
</protein>
<dbReference type="Pfam" id="PF13489">
    <property type="entry name" value="Methyltransf_23"/>
    <property type="match status" value="1"/>
</dbReference>
<evidence type="ECO:0000256" key="2">
    <source>
        <dbReference type="ARBA" id="ARBA00022679"/>
    </source>
</evidence>
<dbReference type="PANTHER" id="PTHR13090:SF1">
    <property type="entry name" value="ARGININE-HYDROXYLASE NDUFAF5, MITOCHONDRIAL"/>
    <property type="match status" value="1"/>
</dbReference>
<dbReference type="SUPFAM" id="SSF53335">
    <property type="entry name" value="S-adenosyl-L-methionine-dependent methyltransferases"/>
    <property type="match status" value="1"/>
</dbReference>
<evidence type="ECO:0000313" key="4">
    <source>
        <dbReference type="Proteomes" id="UP000009359"/>
    </source>
</evidence>
<evidence type="ECO:0000256" key="1">
    <source>
        <dbReference type="ARBA" id="ARBA00022603"/>
    </source>
</evidence>
<keyword evidence="2" id="KW-0808">Transferase</keyword>
<accession>A0ABP2SPC4</accession>
<comment type="caution">
    <text evidence="3">The sequence shown here is derived from an EMBL/GenBank/DDBJ whole genome shotgun (WGS) entry which is preliminary data.</text>
</comment>
<dbReference type="EMBL" id="AMQK01000006">
    <property type="protein sequence ID" value="EKS44938.1"/>
    <property type="molecule type" value="Genomic_DNA"/>
</dbReference>
<keyword evidence="4" id="KW-1185">Reference proteome</keyword>
<dbReference type="Proteomes" id="UP000009359">
    <property type="component" value="Unassembled WGS sequence"/>
</dbReference>
<dbReference type="InterPro" id="IPR050602">
    <property type="entry name" value="Malonyl-ACP_OMT"/>
</dbReference>
<organism evidence="3 4">
    <name type="scientific">Bartonella bacilliformis INS</name>
    <dbReference type="NCBI Taxonomy" id="1206782"/>
    <lineage>
        <taxon>Bacteria</taxon>
        <taxon>Pseudomonadati</taxon>
        <taxon>Pseudomonadota</taxon>
        <taxon>Alphaproteobacteria</taxon>
        <taxon>Hyphomicrobiales</taxon>
        <taxon>Bartonellaceae</taxon>
        <taxon>Bartonella</taxon>
    </lineage>
</organism>
<name>A0ABP2SPC4_BARBA</name>
<proteinExistence type="predicted"/>
<reference evidence="3 4" key="1">
    <citation type="journal article" date="2013" name="Genome Announc.">
        <title>Whole Genome Sequencing and Comparative Analysis of Bartonella bacilliformis Strain INS, the Causative Agent of Carrion's Disease.</title>
        <authorList>
            <person name="Tarazona D."/>
            <person name="Padilla C."/>
            <person name="Caceres O."/>
            <person name="Montenegro J.D."/>
            <person name="Bailon H."/>
            <person name="Ventura G."/>
            <person name="Mendoza G."/>
            <person name="Anaya E."/>
            <person name="Guio H."/>
        </authorList>
    </citation>
    <scope>NUCLEOTIDE SEQUENCE [LARGE SCALE GENOMIC DNA]</scope>
    <source>
        <strain evidence="3 4">INS</strain>
    </source>
</reference>
<evidence type="ECO:0008006" key="5">
    <source>
        <dbReference type="Google" id="ProtNLM"/>
    </source>
</evidence>
<evidence type="ECO:0000313" key="3">
    <source>
        <dbReference type="EMBL" id="EKS44938.1"/>
    </source>
</evidence>
<dbReference type="InterPro" id="IPR029063">
    <property type="entry name" value="SAM-dependent_MTases_sf"/>
</dbReference>